<dbReference type="KEGG" id="scas:SACC_00640"/>
<dbReference type="RefSeq" id="WP_229571080.1">
    <property type="nucleotide sequence ID" value="NZ_AP025226.1"/>
</dbReference>
<gene>
    <name evidence="1" type="ORF">SACC_00640</name>
</gene>
<reference evidence="1 2" key="1">
    <citation type="journal article" date="2022" name="Microbiol. Resour. Announc.">
        <title>Complete Genome Sequence of the Hyperthermophilic and Acidophilic Archaeon Saccharolobus caldissimus Strain HS-3T.</title>
        <authorList>
            <person name="Sakai H.D."/>
            <person name="Kurosawa N."/>
        </authorList>
    </citation>
    <scope>NUCLEOTIDE SEQUENCE [LARGE SCALE GENOMIC DNA]</scope>
    <source>
        <strain evidence="1 2">JCM32116</strain>
    </source>
</reference>
<evidence type="ECO:0000313" key="2">
    <source>
        <dbReference type="Proteomes" id="UP001319921"/>
    </source>
</evidence>
<name>A0AAQ4CML6_9CREN</name>
<dbReference type="GeneID" id="68864776"/>
<evidence type="ECO:0000313" key="1">
    <source>
        <dbReference type="EMBL" id="BDB97047.1"/>
    </source>
</evidence>
<dbReference type="Proteomes" id="UP001319921">
    <property type="component" value="Chromosome"/>
</dbReference>
<keyword evidence="2" id="KW-1185">Reference proteome</keyword>
<protein>
    <submittedName>
        <fullName evidence="1">Uncharacterized protein</fullName>
    </submittedName>
</protein>
<dbReference type="EMBL" id="AP025226">
    <property type="protein sequence ID" value="BDB97047.1"/>
    <property type="molecule type" value="Genomic_DNA"/>
</dbReference>
<accession>A0AAQ4CML6</accession>
<organism evidence="1 2">
    <name type="scientific">Saccharolobus caldissimus</name>
    <dbReference type="NCBI Taxonomy" id="1702097"/>
    <lineage>
        <taxon>Archaea</taxon>
        <taxon>Thermoproteota</taxon>
        <taxon>Thermoprotei</taxon>
        <taxon>Sulfolobales</taxon>
        <taxon>Sulfolobaceae</taxon>
        <taxon>Saccharolobus</taxon>
    </lineage>
</organism>
<sequence length="98" mass="11601">MSTRWIPKWKVIEIEYNNRRTTICYDEVTKLYACPLCSPNCGKEGVSPDYGSYFFNLEDLKRHLNSHKQGFWLKKKPKIEEEEEEAKIIPGEEEGEEE</sequence>
<dbReference type="AlphaFoldDB" id="A0AAQ4CML6"/>
<proteinExistence type="predicted"/>